<sequence>MSLARRSSTPVKKGKMVVVPSSQTPPEIHPKHEISEPSTLWILDHSIDVDDDSCGSLDSDRTQAQPQFLQKQPAPEVLFGTPTKPSTRKAPTYTYEEEDVDKTLIEIWETPELIVPVPRPRPFLLRRGPPAKSPQKSTFPSPSTQYKKRLSELSADLHMSLQRCEALELNLRAASSARKLAEEQQNTQKEHLDAMGKDNCRLNEENHRLRLKLITLQKEMQQAGLSLISQAGLGSLE</sequence>
<organism evidence="2 3">
    <name type="scientific">Lentinula edodes</name>
    <name type="common">Shiitake mushroom</name>
    <name type="synonym">Lentinus edodes</name>
    <dbReference type="NCBI Taxonomy" id="5353"/>
    <lineage>
        <taxon>Eukaryota</taxon>
        <taxon>Fungi</taxon>
        <taxon>Dikarya</taxon>
        <taxon>Basidiomycota</taxon>
        <taxon>Agaricomycotina</taxon>
        <taxon>Agaricomycetes</taxon>
        <taxon>Agaricomycetidae</taxon>
        <taxon>Agaricales</taxon>
        <taxon>Marasmiineae</taxon>
        <taxon>Omphalotaceae</taxon>
        <taxon>Lentinula</taxon>
    </lineage>
</organism>
<feature type="region of interest" description="Disordered" evidence="1">
    <location>
        <begin position="52"/>
        <end position="91"/>
    </location>
</feature>
<proteinExistence type="predicted"/>
<accession>A0A1Q3EFE0</accession>
<dbReference type="EMBL" id="BDGU01000286">
    <property type="protein sequence ID" value="GAW05913.1"/>
    <property type="molecule type" value="Genomic_DNA"/>
</dbReference>
<dbReference type="AlphaFoldDB" id="A0A1Q3EFE0"/>
<reference evidence="2 3" key="2">
    <citation type="submission" date="2017-02" db="EMBL/GenBank/DDBJ databases">
        <title>A genome survey and senescence transcriptome analysis in Lentinula edodes.</title>
        <authorList>
            <person name="Sakamoto Y."/>
            <person name="Nakade K."/>
            <person name="Sato S."/>
            <person name="Yoshida Y."/>
            <person name="Miyazaki K."/>
            <person name="Natsume S."/>
            <person name="Konno N."/>
        </authorList>
    </citation>
    <scope>NUCLEOTIDE SEQUENCE [LARGE SCALE GENOMIC DNA]</scope>
    <source>
        <strain evidence="2 3">NBRC 111202</strain>
    </source>
</reference>
<dbReference type="Proteomes" id="UP000188533">
    <property type="component" value="Unassembled WGS sequence"/>
</dbReference>
<evidence type="ECO:0000313" key="2">
    <source>
        <dbReference type="EMBL" id="GAW05913.1"/>
    </source>
</evidence>
<gene>
    <name evidence="2" type="ORF">LENED_007801</name>
</gene>
<name>A0A1Q3EFE0_LENED</name>
<feature type="region of interest" description="Disordered" evidence="1">
    <location>
        <begin position="1"/>
        <end position="34"/>
    </location>
</feature>
<feature type="compositionally biased region" description="Polar residues" evidence="1">
    <location>
        <begin position="1"/>
        <end position="10"/>
    </location>
</feature>
<reference evidence="2 3" key="1">
    <citation type="submission" date="2016-08" db="EMBL/GenBank/DDBJ databases">
        <authorList>
            <consortium name="Lentinula edodes genome sequencing consortium"/>
            <person name="Sakamoto Y."/>
            <person name="Nakade K."/>
            <person name="Sato S."/>
            <person name="Yoshida Y."/>
            <person name="Miyazaki K."/>
            <person name="Natsume S."/>
            <person name="Konno N."/>
        </authorList>
    </citation>
    <scope>NUCLEOTIDE SEQUENCE [LARGE SCALE GENOMIC DNA]</scope>
    <source>
        <strain evidence="2 3">NBRC 111202</strain>
    </source>
</reference>
<evidence type="ECO:0000256" key="1">
    <source>
        <dbReference type="SAM" id="MobiDB-lite"/>
    </source>
</evidence>
<comment type="caution">
    <text evidence="2">The sequence shown here is derived from an EMBL/GenBank/DDBJ whole genome shotgun (WGS) entry which is preliminary data.</text>
</comment>
<keyword evidence="3" id="KW-1185">Reference proteome</keyword>
<evidence type="ECO:0000313" key="3">
    <source>
        <dbReference type="Proteomes" id="UP000188533"/>
    </source>
</evidence>
<protein>
    <submittedName>
        <fullName evidence="2">Uncharacterized protein</fullName>
    </submittedName>
</protein>